<dbReference type="GO" id="GO:0005524">
    <property type="term" value="F:ATP binding"/>
    <property type="evidence" value="ECO:0007669"/>
    <property type="project" value="UniProtKB-KW"/>
</dbReference>
<dbReference type="GO" id="GO:0005886">
    <property type="term" value="C:plasma membrane"/>
    <property type="evidence" value="ECO:0007669"/>
    <property type="project" value="TreeGrafter"/>
</dbReference>
<keyword evidence="9 13" id="KW-0067">ATP-binding</keyword>
<dbReference type="GO" id="GO:0004176">
    <property type="term" value="F:ATP-dependent peptidase activity"/>
    <property type="evidence" value="ECO:0007669"/>
    <property type="project" value="InterPro"/>
</dbReference>
<dbReference type="SUPFAM" id="SSF52540">
    <property type="entry name" value="P-loop containing nucleoside triphosphate hydrolases"/>
    <property type="match status" value="1"/>
</dbReference>
<dbReference type="GO" id="GO:0008270">
    <property type="term" value="F:zinc ion binding"/>
    <property type="evidence" value="ECO:0007669"/>
    <property type="project" value="InterPro"/>
</dbReference>
<comment type="similarity">
    <text evidence="13">Belongs to the AAA ATPase family.</text>
</comment>
<evidence type="ECO:0000256" key="13">
    <source>
        <dbReference type="RuleBase" id="RU003651"/>
    </source>
</evidence>
<dbReference type="InterPro" id="IPR003959">
    <property type="entry name" value="ATPase_AAA_core"/>
</dbReference>
<dbReference type="Gene3D" id="3.30.720.210">
    <property type="match status" value="1"/>
</dbReference>
<dbReference type="FunFam" id="3.40.50.300:FF:002568">
    <property type="entry name" value="Cell division protein (FtsH)"/>
    <property type="match status" value="1"/>
</dbReference>
<keyword evidence="7" id="KW-0378">Hydrolase</keyword>
<comment type="subcellular location">
    <subcellularLocation>
        <location evidence="2">Membrane</location>
    </subcellularLocation>
</comment>
<reference evidence="16 17" key="1">
    <citation type="journal article" date="2020" name="Mol. Biol. Evol.">
        <title>Life and death of selfish genes: comparative genomics reveals the dynamic evolution of cytoplasmic incompatibility.</title>
        <authorList>
            <person name="Martinez J."/>
            <person name="Klasson L."/>
            <person name="Welch J."/>
            <person name="Jiggins F.M."/>
        </authorList>
    </citation>
    <scope>NUCLEOTIDE SEQUENCE [LARGE SCALE GENOMIC DNA]</scope>
    <source>
        <strain evidence="16">WNik</strain>
    </source>
</reference>
<dbReference type="GO" id="GO:0016887">
    <property type="term" value="F:ATP hydrolysis activity"/>
    <property type="evidence" value="ECO:0007669"/>
    <property type="project" value="InterPro"/>
</dbReference>
<name>A0A7G5CC53_WOLPI</name>
<evidence type="ECO:0000256" key="14">
    <source>
        <dbReference type="SAM" id="Phobius"/>
    </source>
</evidence>
<evidence type="ECO:0000259" key="15">
    <source>
        <dbReference type="SMART" id="SM00382"/>
    </source>
</evidence>
<dbReference type="GO" id="GO:0006508">
    <property type="term" value="P:proteolysis"/>
    <property type="evidence" value="ECO:0007669"/>
    <property type="project" value="UniProtKB-KW"/>
</dbReference>
<dbReference type="InterPro" id="IPR011546">
    <property type="entry name" value="Pept_M41_FtsH_extracell"/>
</dbReference>
<keyword evidence="11" id="KW-0482">Metalloprotease</keyword>
<dbReference type="InterPro" id="IPR003960">
    <property type="entry name" value="ATPase_AAA_CS"/>
</dbReference>
<dbReference type="PROSITE" id="PS00674">
    <property type="entry name" value="AAA"/>
    <property type="match status" value="1"/>
</dbReference>
<keyword evidence="10 14" id="KW-1133">Transmembrane helix</keyword>
<evidence type="ECO:0000256" key="12">
    <source>
        <dbReference type="ARBA" id="ARBA00023136"/>
    </source>
</evidence>
<evidence type="ECO:0000256" key="3">
    <source>
        <dbReference type="ARBA" id="ARBA00022670"/>
    </source>
</evidence>
<evidence type="ECO:0000313" key="16">
    <source>
        <dbReference type="EMBL" id="QMV46787.1"/>
    </source>
</evidence>
<gene>
    <name evidence="16" type="ORF">HC356_01365</name>
</gene>
<keyword evidence="3" id="KW-0645">Protease</keyword>
<proteinExistence type="inferred from homology"/>
<keyword evidence="4 14" id="KW-0812">Transmembrane</keyword>
<dbReference type="Proteomes" id="UP000515596">
    <property type="component" value="Chromosome"/>
</dbReference>
<feature type="transmembrane region" description="Helical" evidence="14">
    <location>
        <begin position="78"/>
        <end position="99"/>
    </location>
</feature>
<dbReference type="InterPro" id="IPR027417">
    <property type="entry name" value="P-loop_NTPase"/>
</dbReference>
<evidence type="ECO:0000256" key="5">
    <source>
        <dbReference type="ARBA" id="ARBA00022723"/>
    </source>
</evidence>
<feature type="domain" description="AAA+ ATPase" evidence="15">
    <location>
        <begin position="153"/>
        <end position="292"/>
    </location>
</feature>
<evidence type="ECO:0000256" key="7">
    <source>
        <dbReference type="ARBA" id="ARBA00022801"/>
    </source>
</evidence>
<evidence type="ECO:0000256" key="6">
    <source>
        <dbReference type="ARBA" id="ARBA00022741"/>
    </source>
</evidence>
<keyword evidence="8" id="KW-0862">Zinc</keyword>
<dbReference type="InterPro" id="IPR003593">
    <property type="entry name" value="AAA+_ATPase"/>
</dbReference>
<accession>A0A7G5CC53</accession>
<evidence type="ECO:0000256" key="1">
    <source>
        <dbReference type="ARBA" id="ARBA00001947"/>
    </source>
</evidence>
<dbReference type="Pfam" id="PF06480">
    <property type="entry name" value="FtsH_ext"/>
    <property type="match status" value="1"/>
</dbReference>
<dbReference type="EMBL" id="CP050530">
    <property type="protein sequence ID" value="QMV46787.1"/>
    <property type="molecule type" value="Genomic_DNA"/>
</dbReference>
<organism evidence="16 17">
    <name type="scientific">Wolbachia pipientis</name>
    <dbReference type="NCBI Taxonomy" id="955"/>
    <lineage>
        <taxon>Bacteria</taxon>
        <taxon>Pseudomonadati</taxon>
        <taxon>Pseudomonadota</taxon>
        <taxon>Alphaproteobacteria</taxon>
        <taxon>Rickettsiales</taxon>
        <taxon>Anaplasmataceae</taxon>
        <taxon>Wolbachieae</taxon>
        <taxon>Wolbachia</taxon>
    </lineage>
</organism>
<dbReference type="InterPro" id="IPR041569">
    <property type="entry name" value="AAA_lid_3"/>
</dbReference>
<dbReference type="AlphaFoldDB" id="A0A7G5CC53"/>
<keyword evidence="5" id="KW-0479">Metal-binding</keyword>
<dbReference type="Gene3D" id="3.40.50.300">
    <property type="entry name" value="P-loop containing nucleotide triphosphate hydrolases"/>
    <property type="match status" value="1"/>
</dbReference>
<evidence type="ECO:0000256" key="11">
    <source>
        <dbReference type="ARBA" id="ARBA00023049"/>
    </source>
</evidence>
<keyword evidence="6 13" id="KW-0547">Nucleotide-binding</keyword>
<evidence type="ECO:0000256" key="8">
    <source>
        <dbReference type="ARBA" id="ARBA00022833"/>
    </source>
</evidence>
<evidence type="ECO:0000256" key="9">
    <source>
        <dbReference type="ARBA" id="ARBA00022840"/>
    </source>
</evidence>
<dbReference type="SMART" id="SM00382">
    <property type="entry name" value="AAA"/>
    <property type="match status" value="1"/>
</dbReference>
<evidence type="ECO:0000256" key="2">
    <source>
        <dbReference type="ARBA" id="ARBA00004370"/>
    </source>
</evidence>
<dbReference type="Gene3D" id="1.10.8.60">
    <property type="match status" value="1"/>
</dbReference>
<dbReference type="GO" id="GO:0030163">
    <property type="term" value="P:protein catabolic process"/>
    <property type="evidence" value="ECO:0007669"/>
    <property type="project" value="TreeGrafter"/>
</dbReference>
<dbReference type="PANTHER" id="PTHR23076:SF97">
    <property type="entry name" value="ATP-DEPENDENT ZINC METALLOPROTEASE YME1L1"/>
    <property type="match status" value="1"/>
</dbReference>
<evidence type="ECO:0000256" key="10">
    <source>
        <dbReference type="ARBA" id="ARBA00022989"/>
    </source>
</evidence>
<dbReference type="Pfam" id="PF17862">
    <property type="entry name" value="AAA_lid_3"/>
    <property type="match status" value="1"/>
</dbReference>
<sequence length="390" mass="44127">MLFFQGEGLTTISFSEFSDRLESNDIKSVVIDGNSIVGKFKDESSFKLVSIISNDLIKILRDKRVHILFSTEAINADVILNSISIIIFLGVLVFGWVIYEKNFTISLDDKLITEEEKLKFSDVAISDEVKESLEMICHFIKNRKNFEQSNCDIPTGYILYGPPGNGKTLLFRAIAGEVNIPCYSVSASEFSKPLMGAGPAYIRDLFEKLRKNSSCILFIDEIDAVSRRNNSETSAINNEERRMITQLLSELDGIKSRKDVIVIGATNHLSHIDKALLRPGRLGEYIHIPLPEEKEREKILNINLKNIQRAPDVNLEEIAHRISNCSGADLSDLAKKVKYNAMNRSHKGTIPTITMDDFNRELEKMKRINEARVEQTVNQHGIRNSSQQFI</sequence>
<comment type="cofactor">
    <cofactor evidence="1">
        <name>Zn(2+)</name>
        <dbReference type="ChEBI" id="CHEBI:29105"/>
    </cofactor>
</comment>
<dbReference type="PANTHER" id="PTHR23076">
    <property type="entry name" value="METALLOPROTEASE M41 FTSH"/>
    <property type="match status" value="1"/>
</dbReference>
<protein>
    <submittedName>
        <fullName evidence="16">AAA family ATPase</fullName>
    </submittedName>
</protein>
<evidence type="ECO:0000313" key="17">
    <source>
        <dbReference type="Proteomes" id="UP000515596"/>
    </source>
</evidence>
<dbReference type="Pfam" id="PF00004">
    <property type="entry name" value="AAA"/>
    <property type="match status" value="1"/>
</dbReference>
<keyword evidence="12 14" id="KW-0472">Membrane</keyword>
<dbReference type="GO" id="GO:0004222">
    <property type="term" value="F:metalloendopeptidase activity"/>
    <property type="evidence" value="ECO:0007669"/>
    <property type="project" value="InterPro"/>
</dbReference>
<evidence type="ECO:0000256" key="4">
    <source>
        <dbReference type="ARBA" id="ARBA00022692"/>
    </source>
</evidence>